<dbReference type="eggNOG" id="ENOG5031ZHK">
    <property type="taxonomic scope" value="Bacteria"/>
</dbReference>
<protein>
    <submittedName>
        <fullName evidence="1">Uncharacterized protein</fullName>
    </submittedName>
</protein>
<dbReference type="KEGG" id="mpe:MYPE8410"/>
<dbReference type="Proteomes" id="UP000002522">
    <property type="component" value="Chromosome"/>
</dbReference>
<dbReference type="STRING" id="272633.gene:10731963"/>
<sequence>MNKSNAFIPKLSFRKTVNYIEKLREVIFNWFTDNGYRIITLDLPVSTNISNKLNSDSPTIRPIDFDSTKDFSIYEIINSYDNLIRYMYYYYEPEDDVALFSKYYLIDRDVVVNGILKESLIYNFEVPFKESDRTNDPKLNNLVLKEKLESIWKVIFEFAKESQDTQEKEIQKDFDWCSSHLINLSNPLSSFNKGLYRYVKSRKMCGIFYKEKNFKEKFNHNFLQSYDANNTVSLYAWFKEIGEIDELITLAVRPNWEVLQKQNNNIFSKEEFRNDFIDITENGLKGISLSIKIHLDKLAIYLLSKNLLEEIPSKLSGFALGNLSKLSNIK</sequence>
<name>Q8EUS9_MALP2</name>
<accession>Q8EUS9</accession>
<evidence type="ECO:0000313" key="2">
    <source>
        <dbReference type="Proteomes" id="UP000002522"/>
    </source>
</evidence>
<reference evidence="1 2" key="1">
    <citation type="journal article" date="2002" name="Nucleic Acids Res.">
        <title>The complete genomic sequence of Mycoplasma penetrans, an intracellular bacterial pathogen in humans.</title>
        <authorList>
            <person name="Sasaki Y."/>
            <person name="Ishikawa J."/>
            <person name="Yamashita A."/>
            <person name="Oshima K."/>
            <person name="Kenri T."/>
            <person name="Furuya K."/>
            <person name="Yoshino C."/>
            <person name="Horino A."/>
            <person name="Shiba T."/>
            <person name="Sasaki T."/>
            <person name="Hattori M."/>
        </authorList>
    </citation>
    <scope>NUCLEOTIDE SEQUENCE [LARGE SCALE GENOMIC DNA]</scope>
    <source>
        <strain evidence="1 2">HF-2</strain>
    </source>
</reference>
<dbReference type="EMBL" id="BA000026">
    <property type="protein sequence ID" value="BAC44633.1"/>
    <property type="molecule type" value="Genomic_DNA"/>
</dbReference>
<dbReference type="AlphaFoldDB" id="Q8EUS9"/>
<evidence type="ECO:0000313" key="1">
    <source>
        <dbReference type="EMBL" id="BAC44633.1"/>
    </source>
</evidence>
<dbReference type="RefSeq" id="WP_011077662.1">
    <property type="nucleotide sequence ID" value="NC_004432.1"/>
</dbReference>
<keyword evidence="2" id="KW-1185">Reference proteome</keyword>
<gene>
    <name evidence="1" type="ordered locus">MYPE8410</name>
</gene>
<dbReference type="Gene3D" id="3.30.930.10">
    <property type="entry name" value="Bira Bifunctional Protein, Domain 2"/>
    <property type="match status" value="1"/>
</dbReference>
<dbReference type="InParanoid" id="Q8EUS9"/>
<dbReference type="HOGENOM" id="CLU_841511_0_0_14"/>
<dbReference type="InterPro" id="IPR045864">
    <property type="entry name" value="aa-tRNA-synth_II/BPL/LPL"/>
</dbReference>
<proteinExistence type="predicted"/>
<organism evidence="1 2">
    <name type="scientific">Malacoplasma penetrans (strain HF-2)</name>
    <name type="common">Mycoplasma penetrans</name>
    <dbReference type="NCBI Taxonomy" id="272633"/>
    <lineage>
        <taxon>Bacteria</taxon>
        <taxon>Bacillati</taxon>
        <taxon>Mycoplasmatota</taxon>
        <taxon>Mycoplasmoidales</taxon>
        <taxon>Mycoplasmoidaceae</taxon>
        <taxon>Malacoplasma</taxon>
    </lineage>
</organism>